<dbReference type="Proteomes" id="UP000252706">
    <property type="component" value="Unassembled WGS sequence"/>
</dbReference>
<reference evidence="1 2" key="1">
    <citation type="submission" date="2018-07" db="EMBL/GenBank/DDBJ databases">
        <title>Modular assembly of carbohydrate-degrading microbial communities in the ocean.</title>
        <authorList>
            <person name="Enke T.N."/>
            <person name="Datta M.S."/>
            <person name="Schwartzman J.A."/>
            <person name="Cermak N."/>
            <person name="Schmitz D.A."/>
            <person name="Barrere J."/>
            <person name="Cordero O.X."/>
        </authorList>
    </citation>
    <scope>NUCLEOTIDE SEQUENCE [LARGE SCALE GENOMIC DNA]</scope>
    <source>
        <strain evidence="1 2">C3M10</strain>
    </source>
</reference>
<evidence type="ECO:0000313" key="1">
    <source>
        <dbReference type="EMBL" id="RBW60691.1"/>
    </source>
</evidence>
<proteinExistence type="predicted"/>
<gene>
    <name evidence="1" type="ORF">DS909_03700</name>
</gene>
<protein>
    <submittedName>
        <fullName evidence="1">Aspartate/glutamate racemase family protein</fullName>
    </submittedName>
</protein>
<evidence type="ECO:0000313" key="2">
    <source>
        <dbReference type="Proteomes" id="UP000252706"/>
    </source>
</evidence>
<dbReference type="AlphaFoldDB" id="A0A366X5N0"/>
<name>A0A366X5N0_9RHOB</name>
<comment type="caution">
    <text evidence="1">The sequence shown here is derived from an EMBL/GenBank/DDBJ whole genome shotgun (WGS) entry which is preliminary data.</text>
</comment>
<dbReference type="InterPro" id="IPR053714">
    <property type="entry name" value="Iso_Racemase_Enz_sf"/>
</dbReference>
<dbReference type="Gene3D" id="3.40.50.12500">
    <property type="match status" value="1"/>
</dbReference>
<accession>A0A366X5N0</accession>
<organism evidence="1 2">
    <name type="scientific">Phaeobacter gallaeciensis</name>
    <dbReference type="NCBI Taxonomy" id="60890"/>
    <lineage>
        <taxon>Bacteria</taxon>
        <taxon>Pseudomonadati</taxon>
        <taxon>Pseudomonadota</taxon>
        <taxon>Alphaproteobacteria</taxon>
        <taxon>Rhodobacterales</taxon>
        <taxon>Roseobacteraceae</taxon>
        <taxon>Phaeobacter</taxon>
    </lineage>
</organism>
<dbReference type="EMBL" id="QOCE01000011">
    <property type="protein sequence ID" value="RBW60691.1"/>
    <property type="molecule type" value="Genomic_DNA"/>
</dbReference>
<sequence length="249" mass="27189">MVYGGKSVYGAVLGILMLEARFPRIFGDIGNATTWSFPVQYRVVKGASPDKVVRQDPMLLVDDFIAAANELVESGCDGITTNCGFLALTQERISKAVPVPVATSSLMQIPMVQALLAPDKKVAVLTISKNTLTPAHLRAAGVKNLDEVPIFGTDEGHTFTRSILDDHEAIDFEACRQDMIDAARQIVETDRDVGAIVLECTNMTPYALDVRKVTGLPVFSIHSFVNWFHQGLIPSRFPLDLDDPRSGPF</sequence>
<dbReference type="OrthoDB" id="5465390at2"/>
<dbReference type="NCBIfam" id="NF005679">
    <property type="entry name" value="PRK07475.1"/>
    <property type="match status" value="1"/>
</dbReference>
<dbReference type="RefSeq" id="WP_113822244.1">
    <property type="nucleotide sequence ID" value="NZ_QOCE01000011.1"/>
</dbReference>